<dbReference type="Pfam" id="PF09979">
    <property type="entry name" value="DUF2213"/>
    <property type="match status" value="1"/>
</dbReference>
<comment type="caution">
    <text evidence="2">The sequence shown here is derived from an EMBL/GenBank/DDBJ whole genome shotgun (WGS) entry which is preliminary data.</text>
</comment>
<protein>
    <recommendedName>
        <fullName evidence="4">DUF2213 domain-containing protein</fullName>
    </recommendedName>
</protein>
<reference evidence="2 3" key="1">
    <citation type="submission" date="2023-07" db="EMBL/GenBank/DDBJ databases">
        <title>Genomic Encyclopedia of Type Strains, Phase IV (KMG-IV): sequencing the most valuable type-strain genomes for metagenomic binning, comparative biology and taxonomic classification.</title>
        <authorList>
            <person name="Goeker M."/>
        </authorList>
    </citation>
    <scope>NUCLEOTIDE SEQUENCE [LARGE SCALE GENOMIC DNA]</scope>
    <source>
        <strain evidence="2 3">DSM 3770</strain>
    </source>
</reference>
<feature type="compositionally biased region" description="Acidic residues" evidence="1">
    <location>
        <begin position="309"/>
        <end position="319"/>
    </location>
</feature>
<keyword evidence="3" id="KW-1185">Reference proteome</keyword>
<gene>
    <name evidence="2" type="ORF">QOZ94_004225</name>
</gene>
<dbReference type="EMBL" id="JAUSVY010000018">
    <property type="protein sequence ID" value="MDQ0507401.1"/>
    <property type="molecule type" value="Genomic_DNA"/>
</dbReference>
<dbReference type="InterPro" id="IPR016913">
    <property type="entry name" value="UCP029215"/>
</dbReference>
<evidence type="ECO:0008006" key="4">
    <source>
        <dbReference type="Google" id="ProtNLM"/>
    </source>
</evidence>
<proteinExistence type="predicted"/>
<evidence type="ECO:0000313" key="2">
    <source>
        <dbReference type="EMBL" id="MDQ0507401.1"/>
    </source>
</evidence>
<dbReference type="Proteomes" id="UP001241747">
    <property type="component" value="Unassembled WGS sequence"/>
</dbReference>
<feature type="region of interest" description="Disordered" evidence="1">
    <location>
        <begin position="302"/>
        <end position="321"/>
    </location>
</feature>
<sequence>MRAYDADGRLHVELTPISKANVCPYYGKEIPDFEALGLDPDKVYQLYRDPDELEKAAPSFNNLPLLSRHVPVTADSHQPDLVVGSTGTDAVFEAPYLKNSLVIWARDAIGGVESSAQKELSCAYRYRADMTPGEIDGEAYDGVMRDIIGNHLAIVSEGRAGPDVVVGDSKENSPMAKTVLSRKAVLTQGAVAAFLAPKLAADEKIDIAPAFVGVTAKNYTHKKPSIIAEITKRVSGKLAQDADLENLPGVLDSLDNMTPEEEPAPLLSDPVKDADPVDPIAALSAKMDAMIEAIGKLTKAESAEAPAALDEDPDTEEDPVDKPAMDAAITAAVKAERAHAQAIREAEKAIRPYVGELAIAQDSADSVYKSALEMLGVDVTGVHPSAYPVILHHQPKPGAARKPAVAQDSAVAKGFADRYPGLAPVRII</sequence>
<accession>A0ABU0LJT4</accession>
<evidence type="ECO:0000256" key="1">
    <source>
        <dbReference type="SAM" id="MobiDB-lite"/>
    </source>
</evidence>
<organism evidence="2 3">
    <name type="scientific">Xanthobacter agilis</name>
    <dbReference type="NCBI Taxonomy" id="47492"/>
    <lineage>
        <taxon>Bacteria</taxon>
        <taxon>Pseudomonadati</taxon>
        <taxon>Pseudomonadota</taxon>
        <taxon>Alphaproteobacteria</taxon>
        <taxon>Hyphomicrobiales</taxon>
        <taxon>Xanthobacteraceae</taxon>
        <taxon>Xanthobacter</taxon>
    </lineage>
</organism>
<name>A0ABU0LJT4_XANAG</name>
<dbReference type="RefSeq" id="WP_237345787.1">
    <property type="nucleotide sequence ID" value="NZ_JABWGX010000013.1"/>
</dbReference>
<evidence type="ECO:0000313" key="3">
    <source>
        <dbReference type="Proteomes" id="UP001241747"/>
    </source>
</evidence>